<dbReference type="Gene3D" id="2.60.40.10">
    <property type="entry name" value="Immunoglobulins"/>
    <property type="match status" value="6"/>
</dbReference>
<keyword evidence="7" id="KW-0472">Membrane</keyword>
<dbReference type="AlphaFoldDB" id="A0A8C5FPH4"/>
<dbReference type="InterPro" id="IPR036179">
    <property type="entry name" value="Ig-like_dom_sf"/>
</dbReference>
<dbReference type="Pfam" id="PF00629">
    <property type="entry name" value="MAM"/>
    <property type="match status" value="1"/>
</dbReference>
<feature type="region of interest" description="Disordered" evidence="12">
    <location>
        <begin position="45"/>
        <end position="166"/>
    </location>
</feature>
<dbReference type="SUPFAM" id="SSF49265">
    <property type="entry name" value="Fibronectin type III"/>
    <property type="match status" value="1"/>
</dbReference>
<gene>
    <name evidence="17" type="primary">mdga1</name>
</gene>
<dbReference type="GO" id="GO:0005886">
    <property type="term" value="C:plasma membrane"/>
    <property type="evidence" value="ECO:0007669"/>
    <property type="project" value="UniProtKB-SubCell"/>
</dbReference>
<feature type="domain" description="A20-type" evidence="16">
    <location>
        <begin position="14"/>
        <end position="46"/>
    </location>
</feature>
<proteinExistence type="predicted"/>
<dbReference type="OMA" id="THSTRIN"/>
<dbReference type="FunFam" id="2.60.40.10:FF:000240">
    <property type="entry name" value="MAM domain containing glycosylphosphatidylinositol anchor 1"/>
    <property type="match status" value="1"/>
</dbReference>
<feature type="domain" description="Ig-like" evidence="14">
    <location>
        <begin position="503"/>
        <end position="597"/>
    </location>
</feature>
<feature type="domain" description="Ig-like" evidence="14">
    <location>
        <begin position="705"/>
        <end position="791"/>
    </location>
</feature>
<keyword evidence="5" id="KW-0863">Zinc-finger</keyword>
<feature type="domain" description="Ig-like" evidence="14">
    <location>
        <begin position="189"/>
        <end position="290"/>
    </location>
</feature>
<feature type="compositionally biased region" description="Low complexity" evidence="12">
    <location>
        <begin position="147"/>
        <end position="160"/>
    </location>
</feature>
<evidence type="ECO:0000256" key="12">
    <source>
        <dbReference type="SAM" id="MobiDB-lite"/>
    </source>
</evidence>
<keyword evidence="8" id="KW-1015">Disulfide bond</keyword>
<keyword evidence="3" id="KW-0336">GPI-anchor</keyword>
<feature type="compositionally biased region" description="Polar residues" evidence="12">
    <location>
        <begin position="93"/>
        <end position="115"/>
    </location>
</feature>
<dbReference type="GO" id="GO:0007156">
    <property type="term" value="P:homophilic cell adhesion via plasma membrane adhesion molecules"/>
    <property type="evidence" value="ECO:0007669"/>
    <property type="project" value="TreeGrafter"/>
</dbReference>
<evidence type="ECO:0000256" key="10">
    <source>
        <dbReference type="ARBA" id="ARBA00023288"/>
    </source>
</evidence>
<dbReference type="InterPro" id="IPR013320">
    <property type="entry name" value="ConA-like_dom_sf"/>
</dbReference>
<dbReference type="GO" id="GO:0050808">
    <property type="term" value="P:synapse organization"/>
    <property type="evidence" value="ECO:0007669"/>
    <property type="project" value="TreeGrafter"/>
</dbReference>
<sequence length="1144" mass="126650">MGDTGSERSKPPSTAIPPRCPCGFWGSGKTLNRCSKCFADVQKKETDEECPPKSAPGTSNNQSDVFCNESNSNLGQSLTSTATPSEEAPLSEAGTTSHAGEAFSSTETALGTLSPPTKRPSDSASQSEGEYSPEKRVRLRELPAEPSSSSSSSSASSSSSKQPRRRRCHRCHAKLELVQLELGSCRCAPANAQIIHSGAACNVKDDNISERIYTIKEGDTLVLQCIVKGHPRPPVRWTKTAGSASDKFMETSIYNETLRIERILRVQGGRYYCKADNGVGVAAIKSIRVDVQYLDTPVLTVHQTISDVRGSYYQEKTVFLRCTVNSNPPARFIWKRGNTPIEQSKDNGVDIYEPLYTQGETKVLKLKNLRLKDFANYTCQVSVRNVCNIEDKSVTFRLTNGTTAPALRLSVNETLVVDPGRDVTMNCEVISGFPRPTVTWSRYPGALPLSAQVRGSALVLRAVTPADAGFYNCTAVNNVGNPARRNVNLVVRSMSNLTFQITPDSNKDSESIQMGRDLKLSCHVDATPQDKVNYTWYKNGAPVFNTETLILLRSDPDMAPGTSSLEIVDMKFRDLATYSCVASFPGSSVQELRVDVNVTQSSVIPPVLAVPPGGQVVSAREGGSAELVCLVADGKPRPPILWSRVDKDQLMPSGQAVVETRDGRLRLANISRDMMGPYRCQTAPYNGLNIKRREAQVQLNVQYPPMLDPVFQDVRSRNYQFVTLRCGVLRSSPPRLTNVRWYRNGELVRMPPLDPKDVPEYKFKLEPSNNGSYECRVSNAAGTSACTFDVSARPYDAEFYFDTPNPIRILKGNNYSFNLQWTQRDPEATDRIIGYWINVRKNKQNLLSKQIDLKGVEPVKGVLQSYAIADLRIPLSYEVRLAPITTYSIGDYVSRTIQYSEPYTYPRSSDHVCGFEDERICGFSQDRTDMFDWTRQNRLTQNPKRSPNTGPETDRSGTKEGYYMYIEASRPRAPGDKARLLSPLFNVTSVKGPKGSGRVPYCVSFYYHMKGKHIGTLNVLLRVRSIAYVDSVAWSKSSHQGPDWKKALFDISPSGPFQIMFEGIRDVGYEGDIAIDDVSITKGKCKQDNSVANSGTPAFTSGMYTYTSTQTCSLIDTGTLTHIHTQTCKGMHVCMFSQVKSVVK</sequence>
<evidence type="ECO:0000256" key="11">
    <source>
        <dbReference type="ARBA" id="ARBA00023319"/>
    </source>
</evidence>
<dbReference type="Pfam" id="PF13927">
    <property type="entry name" value="Ig_3"/>
    <property type="match status" value="5"/>
</dbReference>
<evidence type="ECO:0000256" key="9">
    <source>
        <dbReference type="ARBA" id="ARBA00023180"/>
    </source>
</evidence>
<dbReference type="InterPro" id="IPR013783">
    <property type="entry name" value="Ig-like_fold"/>
</dbReference>
<feature type="domain" description="Ig-like" evidence="14">
    <location>
        <begin position="605"/>
        <end position="698"/>
    </location>
</feature>
<feature type="compositionally biased region" description="Polar residues" evidence="12">
    <location>
        <begin position="935"/>
        <end position="951"/>
    </location>
</feature>
<feature type="compositionally biased region" description="Basic and acidic residues" evidence="12">
    <location>
        <begin position="1"/>
        <end position="10"/>
    </location>
</feature>
<organism evidence="17 18">
    <name type="scientific">Gadus morhua</name>
    <name type="common">Atlantic cod</name>
    <dbReference type="NCBI Taxonomy" id="8049"/>
    <lineage>
        <taxon>Eukaryota</taxon>
        <taxon>Metazoa</taxon>
        <taxon>Chordata</taxon>
        <taxon>Craniata</taxon>
        <taxon>Vertebrata</taxon>
        <taxon>Euteleostomi</taxon>
        <taxon>Actinopterygii</taxon>
        <taxon>Neopterygii</taxon>
        <taxon>Teleostei</taxon>
        <taxon>Neoteleostei</taxon>
        <taxon>Acanthomorphata</taxon>
        <taxon>Zeiogadaria</taxon>
        <taxon>Gadariae</taxon>
        <taxon>Gadiformes</taxon>
        <taxon>Gadoidei</taxon>
        <taxon>Gadidae</taxon>
        <taxon>Gadus</taxon>
    </lineage>
</organism>
<evidence type="ECO:0000256" key="5">
    <source>
        <dbReference type="ARBA" id="ARBA00022771"/>
    </source>
</evidence>
<evidence type="ECO:0000313" key="17">
    <source>
        <dbReference type="Ensembl" id="ENSGMOP00000051644.1"/>
    </source>
</evidence>
<dbReference type="CDD" id="cd00096">
    <property type="entry name" value="Ig"/>
    <property type="match status" value="3"/>
</dbReference>
<feature type="domain" description="MAM" evidence="13">
    <location>
        <begin position="911"/>
        <end position="1087"/>
    </location>
</feature>
<keyword evidence="9" id="KW-0325">Glycoprotein</keyword>
<feature type="region of interest" description="Disordered" evidence="12">
    <location>
        <begin position="935"/>
        <end position="958"/>
    </location>
</feature>
<evidence type="ECO:0000256" key="4">
    <source>
        <dbReference type="ARBA" id="ARBA00022723"/>
    </source>
</evidence>
<dbReference type="GO" id="GO:0043025">
    <property type="term" value="C:neuronal cell body"/>
    <property type="evidence" value="ECO:0007669"/>
    <property type="project" value="TreeGrafter"/>
</dbReference>
<evidence type="ECO:0000259" key="14">
    <source>
        <dbReference type="PROSITE" id="PS50835"/>
    </source>
</evidence>
<feature type="compositionally biased region" description="Polar residues" evidence="12">
    <location>
        <begin position="56"/>
        <end position="84"/>
    </location>
</feature>
<dbReference type="PROSITE" id="PS51036">
    <property type="entry name" value="ZF_A20"/>
    <property type="match status" value="1"/>
</dbReference>
<dbReference type="GO" id="GO:0098552">
    <property type="term" value="C:side of membrane"/>
    <property type="evidence" value="ECO:0007669"/>
    <property type="project" value="UniProtKB-KW"/>
</dbReference>
<name>A0A8C5FPH4_GADMO</name>
<dbReference type="InterPro" id="IPR003961">
    <property type="entry name" value="FN3_dom"/>
</dbReference>
<evidence type="ECO:0008006" key="19">
    <source>
        <dbReference type="Google" id="ProtNLM"/>
    </source>
</evidence>
<evidence type="ECO:0000256" key="6">
    <source>
        <dbReference type="ARBA" id="ARBA00022833"/>
    </source>
</evidence>
<keyword evidence="10" id="KW-0449">Lipoprotein</keyword>
<dbReference type="InterPro" id="IPR003599">
    <property type="entry name" value="Ig_sub"/>
</dbReference>
<dbReference type="InterPro" id="IPR050958">
    <property type="entry name" value="Cell_Adh-Cytoskel_Orgn"/>
</dbReference>
<feature type="region of interest" description="Disordered" evidence="12">
    <location>
        <begin position="1"/>
        <end position="21"/>
    </location>
</feature>
<dbReference type="SMART" id="SM00137">
    <property type="entry name" value="MAM"/>
    <property type="match status" value="1"/>
</dbReference>
<evidence type="ECO:0000256" key="7">
    <source>
        <dbReference type="ARBA" id="ARBA00023136"/>
    </source>
</evidence>
<dbReference type="PANTHER" id="PTHR45080:SF32">
    <property type="entry name" value="MAM DOMAIN CONTAINING GLYCOSYLPHOSPHATIDYLINOSITOL ANCHOR 1"/>
    <property type="match status" value="1"/>
</dbReference>
<reference evidence="17" key="1">
    <citation type="submission" date="2025-08" db="UniProtKB">
        <authorList>
            <consortium name="Ensembl"/>
        </authorList>
    </citation>
    <scope>IDENTIFICATION</scope>
</reference>
<dbReference type="PROSITE" id="PS50835">
    <property type="entry name" value="IG_LIKE"/>
    <property type="match status" value="6"/>
</dbReference>
<keyword evidence="4" id="KW-0479">Metal-binding</keyword>
<dbReference type="SUPFAM" id="SSF49899">
    <property type="entry name" value="Concanavalin A-like lectins/glucanases"/>
    <property type="match status" value="1"/>
</dbReference>
<dbReference type="PROSITE" id="PS50853">
    <property type="entry name" value="FN3"/>
    <property type="match status" value="1"/>
</dbReference>
<keyword evidence="2" id="KW-1003">Cell membrane</keyword>
<evidence type="ECO:0000256" key="1">
    <source>
        <dbReference type="ARBA" id="ARBA00004609"/>
    </source>
</evidence>
<dbReference type="Proteomes" id="UP000694546">
    <property type="component" value="Chromosome 14"/>
</dbReference>
<dbReference type="InterPro" id="IPR003598">
    <property type="entry name" value="Ig_sub2"/>
</dbReference>
<evidence type="ECO:0000256" key="8">
    <source>
        <dbReference type="ARBA" id="ARBA00023157"/>
    </source>
</evidence>
<dbReference type="SUPFAM" id="SSF57716">
    <property type="entry name" value="Glucocorticoid receptor-like (DNA-binding domain)"/>
    <property type="match status" value="1"/>
</dbReference>
<keyword evidence="18" id="KW-1185">Reference proteome</keyword>
<dbReference type="PANTHER" id="PTHR45080">
    <property type="entry name" value="CONTACTIN 5"/>
    <property type="match status" value="1"/>
</dbReference>
<dbReference type="Pfam" id="PF13895">
    <property type="entry name" value="Ig_2"/>
    <property type="match status" value="1"/>
</dbReference>
<dbReference type="CDD" id="cd06263">
    <property type="entry name" value="MAM"/>
    <property type="match status" value="1"/>
</dbReference>
<feature type="domain" description="Ig-like" evidence="14">
    <location>
        <begin position="405"/>
        <end position="488"/>
    </location>
</feature>
<dbReference type="InterPro" id="IPR000998">
    <property type="entry name" value="MAM_dom"/>
</dbReference>
<dbReference type="InterPro" id="IPR036116">
    <property type="entry name" value="FN3_sf"/>
</dbReference>
<dbReference type="GO" id="GO:0008270">
    <property type="term" value="F:zinc ion binding"/>
    <property type="evidence" value="ECO:0007669"/>
    <property type="project" value="UniProtKB-KW"/>
</dbReference>
<dbReference type="Gene3D" id="2.60.120.200">
    <property type="match status" value="1"/>
</dbReference>
<dbReference type="InterPro" id="IPR007110">
    <property type="entry name" value="Ig-like_dom"/>
</dbReference>
<dbReference type="PROSITE" id="PS50060">
    <property type="entry name" value="MAM_2"/>
    <property type="match status" value="1"/>
</dbReference>
<evidence type="ECO:0000313" key="18">
    <source>
        <dbReference type="Proteomes" id="UP000694546"/>
    </source>
</evidence>
<keyword evidence="6" id="KW-0862">Zinc</keyword>
<dbReference type="FunFam" id="2.60.120.200:FF:000019">
    <property type="entry name" value="MAM domain containing glycosylphosphatidylinositol anchor 2"/>
    <property type="match status" value="1"/>
</dbReference>
<dbReference type="SMART" id="SM00408">
    <property type="entry name" value="IGc2"/>
    <property type="match status" value="5"/>
</dbReference>
<dbReference type="SMART" id="SM00409">
    <property type="entry name" value="IG"/>
    <property type="match status" value="6"/>
</dbReference>
<feature type="domain" description="Fibronectin type-III" evidence="15">
    <location>
        <begin position="803"/>
        <end position="903"/>
    </location>
</feature>
<dbReference type="Ensembl" id="ENSGMOT00000076278.1">
    <property type="protein sequence ID" value="ENSGMOP00000051644.1"/>
    <property type="gene ID" value="ENSGMOG00000011313.2"/>
</dbReference>
<evidence type="ECO:0000259" key="13">
    <source>
        <dbReference type="PROSITE" id="PS50060"/>
    </source>
</evidence>
<reference evidence="17" key="2">
    <citation type="submission" date="2025-09" db="UniProtKB">
        <authorList>
            <consortium name="Ensembl"/>
        </authorList>
    </citation>
    <scope>IDENTIFICATION</scope>
</reference>
<evidence type="ECO:0000256" key="3">
    <source>
        <dbReference type="ARBA" id="ARBA00022622"/>
    </source>
</evidence>
<dbReference type="GO" id="GO:0008046">
    <property type="term" value="F:axon guidance receptor activity"/>
    <property type="evidence" value="ECO:0007669"/>
    <property type="project" value="TreeGrafter"/>
</dbReference>
<dbReference type="GO" id="GO:0003677">
    <property type="term" value="F:DNA binding"/>
    <property type="evidence" value="ECO:0007669"/>
    <property type="project" value="InterPro"/>
</dbReference>
<dbReference type="SUPFAM" id="SSF48726">
    <property type="entry name" value="Immunoglobulin"/>
    <property type="match status" value="6"/>
</dbReference>
<evidence type="ECO:0000259" key="15">
    <source>
        <dbReference type="PROSITE" id="PS50853"/>
    </source>
</evidence>
<protein>
    <recommendedName>
        <fullName evidence="19">MAM domain-containing glycosylphosphatidylinositol anchor protein 1</fullName>
    </recommendedName>
</protein>
<evidence type="ECO:0000256" key="2">
    <source>
        <dbReference type="ARBA" id="ARBA00022475"/>
    </source>
</evidence>
<comment type="subcellular location">
    <subcellularLocation>
        <location evidence="1">Cell membrane</location>
        <topology evidence="1">Lipid-anchor</topology>
        <topology evidence="1">GPI-anchor</topology>
    </subcellularLocation>
</comment>
<evidence type="ECO:0000259" key="16">
    <source>
        <dbReference type="PROSITE" id="PS51036"/>
    </source>
</evidence>
<dbReference type="GO" id="GO:0030424">
    <property type="term" value="C:axon"/>
    <property type="evidence" value="ECO:0007669"/>
    <property type="project" value="TreeGrafter"/>
</dbReference>
<feature type="compositionally biased region" description="Basic and acidic residues" evidence="12">
    <location>
        <begin position="132"/>
        <end position="143"/>
    </location>
</feature>
<accession>A0A8C5FPH4</accession>
<dbReference type="FunFam" id="2.60.40.10:FF:000262">
    <property type="entry name" value="MAM domain containing glycosylphosphatidylinositol anchor 1"/>
    <property type="match status" value="1"/>
</dbReference>
<keyword evidence="11" id="KW-0393">Immunoglobulin domain</keyword>
<feature type="domain" description="Ig-like" evidence="14">
    <location>
        <begin position="297"/>
        <end position="395"/>
    </location>
</feature>
<dbReference type="GeneTree" id="ENSGT00940000159201"/>
<dbReference type="InterPro" id="IPR002653">
    <property type="entry name" value="Znf_A20"/>
</dbReference>
<dbReference type="Gene3D" id="1.20.5.4770">
    <property type="match status" value="1"/>
</dbReference>